<organism evidence="2 3">
    <name type="scientific">Micromonospora solifontis</name>
    <dbReference type="NCBI Taxonomy" id="2487138"/>
    <lineage>
        <taxon>Bacteria</taxon>
        <taxon>Bacillati</taxon>
        <taxon>Actinomycetota</taxon>
        <taxon>Actinomycetes</taxon>
        <taxon>Micromonosporales</taxon>
        <taxon>Micromonosporaceae</taxon>
        <taxon>Micromonospora</taxon>
    </lineage>
</organism>
<gene>
    <name evidence="2" type="ORF">EFE23_27745</name>
</gene>
<dbReference type="EMBL" id="RJLN01000182">
    <property type="protein sequence ID" value="RNL83929.1"/>
    <property type="molecule type" value="Genomic_DNA"/>
</dbReference>
<feature type="compositionally biased region" description="Basic residues" evidence="1">
    <location>
        <begin position="46"/>
        <end position="75"/>
    </location>
</feature>
<evidence type="ECO:0000313" key="3">
    <source>
        <dbReference type="Proteomes" id="UP000280698"/>
    </source>
</evidence>
<proteinExistence type="predicted"/>
<dbReference type="Proteomes" id="UP000280698">
    <property type="component" value="Unassembled WGS sequence"/>
</dbReference>
<accession>A0ABX9W9Y8</accession>
<evidence type="ECO:0000256" key="1">
    <source>
        <dbReference type="SAM" id="MobiDB-lite"/>
    </source>
</evidence>
<feature type="region of interest" description="Disordered" evidence="1">
    <location>
        <begin position="1"/>
        <end position="75"/>
    </location>
</feature>
<reference evidence="2 3" key="1">
    <citation type="submission" date="2018-11" db="EMBL/GenBank/DDBJ databases">
        <title>Micromonospora sp. PPF5-17, a new actinomycetes isolated from a hot spring soil.</title>
        <authorList>
            <person name="Thawai C."/>
        </authorList>
    </citation>
    <scope>NUCLEOTIDE SEQUENCE [LARGE SCALE GENOMIC DNA]</scope>
    <source>
        <strain evidence="2 3">PPF5-17</strain>
    </source>
</reference>
<feature type="compositionally biased region" description="Basic residues" evidence="1">
    <location>
        <begin position="10"/>
        <end position="21"/>
    </location>
</feature>
<protein>
    <submittedName>
        <fullName evidence="2">Uncharacterized protein</fullName>
    </submittedName>
</protein>
<sequence length="75" mass="8317">MSPPAPGRRVTSRRAPPRKAASHGPRPPPRHTAVPLPSPFAGAGRRGNRGGRRHARGGDHRQRRYHPRLGRRREG</sequence>
<keyword evidence="3" id="KW-1185">Reference proteome</keyword>
<comment type="caution">
    <text evidence="2">The sequence shown here is derived from an EMBL/GenBank/DDBJ whole genome shotgun (WGS) entry which is preliminary data.</text>
</comment>
<feature type="non-terminal residue" evidence="2">
    <location>
        <position position="75"/>
    </location>
</feature>
<evidence type="ECO:0000313" key="2">
    <source>
        <dbReference type="EMBL" id="RNL83929.1"/>
    </source>
</evidence>
<name>A0ABX9W9Y8_9ACTN</name>